<dbReference type="SUPFAM" id="SSF53850">
    <property type="entry name" value="Periplasmic binding protein-like II"/>
    <property type="match status" value="1"/>
</dbReference>
<dbReference type="EMBL" id="RXOE01000002">
    <property type="protein sequence ID" value="RTQ35563.1"/>
    <property type="molecule type" value="Genomic_DNA"/>
</dbReference>
<evidence type="ECO:0000256" key="1">
    <source>
        <dbReference type="ARBA" id="ARBA00009437"/>
    </source>
</evidence>
<dbReference type="SUPFAM" id="SSF46785">
    <property type="entry name" value="Winged helix' DNA-binding domain"/>
    <property type="match status" value="1"/>
</dbReference>
<keyword evidence="5" id="KW-1133">Transmembrane helix</keyword>
<protein>
    <submittedName>
        <fullName evidence="7">LysR family transcriptional regulator</fullName>
    </submittedName>
</protein>
<dbReference type="InterPro" id="IPR036388">
    <property type="entry name" value="WH-like_DNA-bd_sf"/>
</dbReference>
<keyword evidence="8" id="KW-1185">Reference proteome</keyword>
<dbReference type="PROSITE" id="PS50931">
    <property type="entry name" value="HTH_LYSR"/>
    <property type="match status" value="1"/>
</dbReference>
<keyword evidence="5" id="KW-0812">Transmembrane</keyword>
<dbReference type="OrthoDB" id="646694at2"/>
<comment type="caution">
    <text evidence="7">The sequence shown here is derived from an EMBL/GenBank/DDBJ whole genome shotgun (WGS) entry which is preliminary data.</text>
</comment>
<dbReference type="GO" id="GO:0003700">
    <property type="term" value="F:DNA-binding transcription factor activity"/>
    <property type="evidence" value="ECO:0007669"/>
    <property type="project" value="InterPro"/>
</dbReference>
<dbReference type="PANTHER" id="PTHR30419">
    <property type="entry name" value="HTH-TYPE TRANSCRIPTIONAL REGULATOR YBHD"/>
    <property type="match status" value="1"/>
</dbReference>
<name>A0A431TPW1_9BURK</name>
<feature type="transmembrane region" description="Helical" evidence="5">
    <location>
        <begin position="234"/>
        <end position="258"/>
    </location>
</feature>
<dbReference type="InterPro" id="IPR000847">
    <property type="entry name" value="LysR_HTH_N"/>
</dbReference>
<dbReference type="Gene3D" id="3.40.190.290">
    <property type="match status" value="1"/>
</dbReference>
<dbReference type="InterPro" id="IPR005119">
    <property type="entry name" value="LysR_subst-bd"/>
</dbReference>
<keyword evidence="3" id="KW-0238">DNA-binding</keyword>
<dbReference type="PANTHER" id="PTHR30419:SF8">
    <property type="entry name" value="NITROGEN ASSIMILATION TRANSCRIPTIONAL ACTIVATOR-RELATED"/>
    <property type="match status" value="1"/>
</dbReference>
<keyword evidence="5" id="KW-0472">Membrane</keyword>
<dbReference type="PRINTS" id="PR00039">
    <property type="entry name" value="HTHLYSR"/>
</dbReference>
<evidence type="ECO:0000313" key="7">
    <source>
        <dbReference type="EMBL" id="RTQ35563.1"/>
    </source>
</evidence>
<dbReference type="AlphaFoldDB" id="A0A431TPW1"/>
<dbReference type="Gene3D" id="1.10.10.10">
    <property type="entry name" value="Winged helix-like DNA-binding domain superfamily/Winged helix DNA-binding domain"/>
    <property type="match status" value="1"/>
</dbReference>
<proteinExistence type="inferred from homology"/>
<dbReference type="Pfam" id="PF00126">
    <property type="entry name" value="HTH_1"/>
    <property type="match status" value="1"/>
</dbReference>
<dbReference type="Pfam" id="PF03466">
    <property type="entry name" value="LysR_substrate"/>
    <property type="match status" value="1"/>
</dbReference>
<evidence type="ECO:0000256" key="4">
    <source>
        <dbReference type="ARBA" id="ARBA00023163"/>
    </source>
</evidence>
<organism evidence="7 8">
    <name type="scientific">Variovorax gossypii</name>
    <dbReference type="NCBI Taxonomy" id="1679495"/>
    <lineage>
        <taxon>Bacteria</taxon>
        <taxon>Pseudomonadati</taxon>
        <taxon>Pseudomonadota</taxon>
        <taxon>Betaproteobacteria</taxon>
        <taxon>Burkholderiales</taxon>
        <taxon>Comamonadaceae</taxon>
        <taxon>Variovorax</taxon>
    </lineage>
</organism>
<dbReference type="InterPro" id="IPR036390">
    <property type="entry name" value="WH_DNA-bd_sf"/>
</dbReference>
<dbReference type="GO" id="GO:0003677">
    <property type="term" value="F:DNA binding"/>
    <property type="evidence" value="ECO:0007669"/>
    <property type="project" value="UniProtKB-KW"/>
</dbReference>
<sequence length="303" mass="33092">MIHREPLSLRGLPSVRQLRAFVAVYQSGHVSAAAQMLSVTQPAVTVLLREMEERLGVRLFDRSTRSLRRTEAAVEAYGYAVRTLAELESLGRSMADYSGSRRGRLRIAATSTVAQTLLPSILRGYAALHPDVQLLIDDCSPGEFVERIVSGRVDCGIGTLEAAVPSLVEQVFLRDSLVAVATPRYFSTEKHLTWKQLSAYPVITVKPGYGVRRRIDRAALDAGVELRIANEVSLLTTAIALAAGGLGVAVVPGSIVGTSRNDSLKTRRILRPLVERNTAFIFRRGSTLPPTAVSLQEFVFRKP</sequence>
<feature type="domain" description="HTH lysR-type" evidence="6">
    <location>
        <begin position="13"/>
        <end position="70"/>
    </location>
</feature>
<comment type="similarity">
    <text evidence="1">Belongs to the LysR transcriptional regulatory family.</text>
</comment>
<dbReference type="CDD" id="cd08440">
    <property type="entry name" value="PBP2_LTTR_like_4"/>
    <property type="match status" value="1"/>
</dbReference>
<reference evidence="7 8" key="1">
    <citation type="submission" date="2018-12" db="EMBL/GenBank/DDBJ databases">
        <title>The genome of Variovorax gossypii DSM 100435.</title>
        <authorList>
            <person name="Gao J."/>
            <person name="Sun J."/>
        </authorList>
    </citation>
    <scope>NUCLEOTIDE SEQUENCE [LARGE SCALE GENOMIC DNA]</scope>
    <source>
        <strain evidence="7 8">DSM 100435</strain>
    </source>
</reference>
<gene>
    <name evidence="7" type="ORF">EJP69_14500</name>
</gene>
<evidence type="ECO:0000313" key="8">
    <source>
        <dbReference type="Proteomes" id="UP000267418"/>
    </source>
</evidence>
<accession>A0A431TPW1</accession>
<evidence type="ECO:0000259" key="6">
    <source>
        <dbReference type="PROSITE" id="PS50931"/>
    </source>
</evidence>
<dbReference type="GO" id="GO:0005829">
    <property type="term" value="C:cytosol"/>
    <property type="evidence" value="ECO:0007669"/>
    <property type="project" value="TreeGrafter"/>
</dbReference>
<evidence type="ECO:0000256" key="5">
    <source>
        <dbReference type="SAM" id="Phobius"/>
    </source>
</evidence>
<evidence type="ECO:0000256" key="2">
    <source>
        <dbReference type="ARBA" id="ARBA00023015"/>
    </source>
</evidence>
<keyword evidence="2" id="KW-0805">Transcription regulation</keyword>
<dbReference type="InterPro" id="IPR050950">
    <property type="entry name" value="HTH-type_LysR_regulators"/>
</dbReference>
<dbReference type="Proteomes" id="UP000267418">
    <property type="component" value="Unassembled WGS sequence"/>
</dbReference>
<evidence type="ECO:0000256" key="3">
    <source>
        <dbReference type="ARBA" id="ARBA00023125"/>
    </source>
</evidence>
<keyword evidence="4" id="KW-0804">Transcription</keyword>